<accession>A0AAD3D4K4</accession>
<dbReference type="EMBL" id="BLLK01000053">
    <property type="protein sequence ID" value="GFH56595.1"/>
    <property type="molecule type" value="Genomic_DNA"/>
</dbReference>
<keyword evidence="2" id="KW-1185">Reference proteome</keyword>
<organism evidence="1 2">
    <name type="scientific">Chaetoceros tenuissimus</name>
    <dbReference type="NCBI Taxonomy" id="426638"/>
    <lineage>
        <taxon>Eukaryota</taxon>
        <taxon>Sar</taxon>
        <taxon>Stramenopiles</taxon>
        <taxon>Ochrophyta</taxon>
        <taxon>Bacillariophyta</taxon>
        <taxon>Coscinodiscophyceae</taxon>
        <taxon>Chaetocerotophycidae</taxon>
        <taxon>Chaetocerotales</taxon>
        <taxon>Chaetocerotaceae</taxon>
        <taxon>Chaetoceros</taxon>
    </lineage>
</organism>
<sequence length="133" mass="14833">MSDNIDTLLEEISDGSTWFVGDRSYFQYQDICTCGWIICSRDCSQWIKGGGYIPGLEKDLNSYCGELGSLMGILNCIEALLLIIPYSQAVIKVASDNDSAVDCLWLQKYHLKASTASLDMISSLIDLWEFTPL</sequence>
<protein>
    <submittedName>
        <fullName evidence="1">Uncharacterized protein</fullName>
    </submittedName>
</protein>
<dbReference type="Proteomes" id="UP001054902">
    <property type="component" value="Unassembled WGS sequence"/>
</dbReference>
<dbReference type="AlphaFoldDB" id="A0AAD3D4K4"/>
<gene>
    <name evidence="1" type="ORF">CTEN210_13071</name>
</gene>
<proteinExistence type="predicted"/>
<evidence type="ECO:0000313" key="2">
    <source>
        <dbReference type="Proteomes" id="UP001054902"/>
    </source>
</evidence>
<evidence type="ECO:0000313" key="1">
    <source>
        <dbReference type="EMBL" id="GFH56595.1"/>
    </source>
</evidence>
<name>A0AAD3D4K4_9STRA</name>
<comment type="caution">
    <text evidence="1">The sequence shown here is derived from an EMBL/GenBank/DDBJ whole genome shotgun (WGS) entry which is preliminary data.</text>
</comment>
<reference evidence="1 2" key="1">
    <citation type="journal article" date="2021" name="Sci. Rep.">
        <title>The genome of the diatom Chaetoceros tenuissimus carries an ancient integrated fragment of an extant virus.</title>
        <authorList>
            <person name="Hongo Y."/>
            <person name="Kimura K."/>
            <person name="Takaki Y."/>
            <person name="Yoshida Y."/>
            <person name="Baba S."/>
            <person name="Kobayashi G."/>
            <person name="Nagasaki K."/>
            <person name="Hano T."/>
            <person name="Tomaru Y."/>
        </authorList>
    </citation>
    <scope>NUCLEOTIDE SEQUENCE [LARGE SCALE GENOMIC DNA]</scope>
    <source>
        <strain evidence="1 2">NIES-3715</strain>
    </source>
</reference>